<dbReference type="InterPro" id="IPR013025">
    <property type="entry name" value="Ribosomal_uL23-like"/>
</dbReference>
<evidence type="ECO:0000256" key="1">
    <source>
        <dbReference type="ARBA" id="ARBA00006700"/>
    </source>
</evidence>
<proteinExistence type="inferred from homology"/>
<evidence type="ECO:0000256" key="4">
    <source>
        <dbReference type="HAMAP-Rule" id="MF_01369"/>
    </source>
</evidence>
<dbReference type="GO" id="GO:0005840">
    <property type="term" value="C:ribosome"/>
    <property type="evidence" value="ECO:0007669"/>
    <property type="project" value="UniProtKB-KW"/>
</dbReference>
<evidence type="ECO:0000313" key="7">
    <source>
        <dbReference type="Proteomes" id="UP000596039"/>
    </source>
</evidence>
<dbReference type="InterPro" id="IPR012677">
    <property type="entry name" value="Nucleotide-bd_a/b_plait_sf"/>
</dbReference>
<dbReference type="InterPro" id="IPR012678">
    <property type="entry name" value="Ribosomal_uL23/eL15/eS24_sf"/>
</dbReference>
<evidence type="ECO:0000256" key="5">
    <source>
        <dbReference type="SAM" id="MobiDB-lite"/>
    </source>
</evidence>
<evidence type="ECO:0000256" key="3">
    <source>
        <dbReference type="ARBA" id="ARBA00023274"/>
    </source>
</evidence>
<comment type="function">
    <text evidence="4">One of the early assembly proteins it binds 23S rRNA. One of the proteins that surrounds the polypeptide exit tunnel on the outside of the ribosome. Forms the main docking site for trigger factor binding to the ribosome.</text>
</comment>
<dbReference type="SUPFAM" id="SSF54189">
    <property type="entry name" value="Ribosomal proteins S24e, L23 and L15e"/>
    <property type="match status" value="1"/>
</dbReference>
<dbReference type="EMBL" id="CP058496">
    <property type="protein sequence ID" value="QQH49950.2"/>
    <property type="molecule type" value="Genomic_DNA"/>
</dbReference>
<keyword evidence="7" id="KW-1185">Reference proteome</keyword>
<keyword evidence="3 4" id="KW-0687">Ribonucleoprotein</keyword>
<sequence length="146" mass="16692">MEITRVIKSPVLTEKSNDALGKNVYTFEVDWAANKFQIKRAVEFIFKVKVLSVNTLKVDKQPKSLGRYHGFTNKYKKAFVKLAEGYTISFYPQEEEKQDKAKVEKEKAEAAKAEKEKTAEKEAKLAEKIATKKAKKSSVAKEKEEK</sequence>
<comment type="subunit">
    <text evidence="4">Part of the 50S ribosomal subunit. Contacts protein L29, and trigger factor when it is bound to the ribosome.</text>
</comment>
<name>A0ABX7A8K7_MYCBV</name>
<dbReference type="Proteomes" id="UP000596039">
    <property type="component" value="Chromosome"/>
</dbReference>
<dbReference type="NCBIfam" id="NF008919">
    <property type="entry name" value="PRK12280.1-3"/>
    <property type="match status" value="1"/>
</dbReference>
<reference evidence="6 7" key="1">
    <citation type="journal article" date="2020" name="Vet. Res.">
        <title>Phylogenomic analysis of Mycoplasma bovis from Belgian veal, dairy and beef herds.</title>
        <authorList>
            <person name="Bokma J."/>
            <person name="Vereecke N."/>
            <person name="De Bleecker K."/>
            <person name="Callens J."/>
            <person name="Ribbens S."/>
            <person name="Nauwynck H."/>
            <person name="Haesebrouck F."/>
            <person name="Theuns S."/>
            <person name="Boyen F."/>
            <person name="Pardon B."/>
        </authorList>
    </citation>
    <scope>NUCLEOTIDE SEQUENCE [LARGE SCALE GENOMIC DNA]</scope>
    <source>
        <strain evidence="6 7">Mb222</strain>
    </source>
</reference>
<dbReference type="Pfam" id="PF00276">
    <property type="entry name" value="Ribosomal_L23"/>
    <property type="match status" value="1"/>
</dbReference>
<accession>A0ABX7A8K7</accession>
<dbReference type="HAMAP" id="MF_01369_B">
    <property type="entry name" value="Ribosomal_uL23_B"/>
    <property type="match status" value="1"/>
</dbReference>
<feature type="region of interest" description="Disordered" evidence="5">
    <location>
        <begin position="95"/>
        <end position="120"/>
    </location>
</feature>
<protein>
    <recommendedName>
        <fullName evidence="4">Large ribosomal subunit protein uL23</fullName>
    </recommendedName>
</protein>
<organism evidence="6 7">
    <name type="scientific">Mycoplasmopsis bovis</name>
    <name type="common">Mycoplasma bovis</name>
    <dbReference type="NCBI Taxonomy" id="28903"/>
    <lineage>
        <taxon>Bacteria</taxon>
        <taxon>Bacillati</taxon>
        <taxon>Mycoplasmatota</taxon>
        <taxon>Mycoplasmoidales</taxon>
        <taxon>Metamycoplasmataceae</taxon>
        <taxon>Mycoplasmopsis</taxon>
    </lineage>
</organism>
<dbReference type="PANTHER" id="PTHR11620">
    <property type="entry name" value="60S RIBOSOMAL PROTEIN L23A"/>
    <property type="match status" value="1"/>
</dbReference>
<keyword evidence="4" id="KW-0694">RNA-binding</keyword>
<evidence type="ECO:0000313" key="6">
    <source>
        <dbReference type="EMBL" id="QQH49950.2"/>
    </source>
</evidence>
<dbReference type="RefSeq" id="WP_283635292.1">
    <property type="nucleotide sequence ID" value="NZ_CP058420.2"/>
</dbReference>
<gene>
    <name evidence="4 6" type="primary">rplW</name>
    <name evidence="6" type="ORF">HYD69_01110</name>
</gene>
<evidence type="ECO:0000256" key="2">
    <source>
        <dbReference type="ARBA" id="ARBA00022980"/>
    </source>
</evidence>
<comment type="similarity">
    <text evidence="1 4">Belongs to the universal ribosomal protein uL23 family.</text>
</comment>
<dbReference type="NCBIfam" id="NF004363">
    <property type="entry name" value="PRK05738.2-4"/>
    <property type="match status" value="1"/>
</dbReference>
<keyword evidence="2 4" id="KW-0689">Ribosomal protein</keyword>
<dbReference type="Gene3D" id="3.30.70.330">
    <property type="match status" value="1"/>
</dbReference>
<keyword evidence="4" id="KW-0699">rRNA-binding</keyword>